<reference evidence="9 10" key="1">
    <citation type="submission" date="2024-09" db="EMBL/GenBank/DDBJ databases">
        <authorList>
            <person name="Sun Q."/>
            <person name="Mori K."/>
        </authorList>
    </citation>
    <scope>NUCLEOTIDE SEQUENCE [LARGE SCALE GENOMIC DNA]</scope>
    <source>
        <strain evidence="9 10">CECT 7682</strain>
    </source>
</reference>
<dbReference type="InterPro" id="IPR005805">
    <property type="entry name" value="Rieske_Fe-S_prot_C"/>
</dbReference>
<comment type="cofactor">
    <cofactor evidence="6">
        <name>[2Fe-2S] cluster</name>
        <dbReference type="ChEBI" id="CHEBI:190135"/>
    </cofactor>
</comment>
<evidence type="ECO:0000313" key="10">
    <source>
        <dbReference type="Proteomes" id="UP001589654"/>
    </source>
</evidence>
<proteinExistence type="predicted"/>
<dbReference type="PROSITE" id="PS51296">
    <property type="entry name" value="RIESKE"/>
    <property type="match status" value="1"/>
</dbReference>
<gene>
    <name evidence="9" type="ORF">ACFFUR_12345</name>
</gene>
<dbReference type="InterPro" id="IPR036922">
    <property type="entry name" value="Rieske_2Fe-2S_sf"/>
</dbReference>
<evidence type="ECO:0000256" key="6">
    <source>
        <dbReference type="ARBA" id="ARBA00034078"/>
    </source>
</evidence>
<protein>
    <submittedName>
        <fullName evidence="9">Ubiquinol-cytochrome c reductase iron-sulfur subunit</fullName>
    </submittedName>
</protein>
<dbReference type="Pfam" id="PF00355">
    <property type="entry name" value="Rieske"/>
    <property type="match status" value="1"/>
</dbReference>
<dbReference type="PANTHER" id="PTHR10134">
    <property type="entry name" value="CYTOCHROME B-C1 COMPLEX SUBUNIT RIESKE, MITOCHONDRIAL"/>
    <property type="match status" value="1"/>
</dbReference>
<dbReference type="InterPro" id="IPR017941">
    <property type="entry name" value="Rieske_2Fe-2S"/>
</dbReference>
<evidence type="ECO:0000256" key="1">
    <source>
        <dbReference type="ARBA" id="ARBA00022714"/>
    </source>
</evidence>
<keyword evidence="2" id="KW-0479">Metal-binding</keyword>
<dbReference type="InterPro" id="IPR014349">
    <property type="entry name" value="Rieske_Fe-S_prot"/>
</dbReference>
<keyword evidence="5" id="KW-1015">Disulfide bond</keyword>
<keyword evidence="1" id="KW-0001">2Fe-2S</keyword>
<evidence type="ECO:0000259" key="8">
    <source>
        <dbReference type="PROSITE" id="PS51296"/>
    </source>
</evidence>
<keyword evidence="7" id="KW-0812">Transmembrane</keyword>
<feature type="domain" description="Rieske" evidence="8">
    <location>
        <begin position="65"/>
        <end position="163"/>
    </location>
</feature>
<dbReference type="Gene3D" id="2.102.10.10">
    <property type="entry name" value="Rieske [2Fe-2S] iron-sulphur domain"/>
    <property type="match status" value="1"/>
</dbReference>
<keyword evidence="7" id="KW-1133">Transmembrane helix</keyword>
<dbReference type="PRINTS" id="PR00162">
    <property type="entry name" value="RIESKE"/>
</dbReference>
<organism evidence="9 10">
    <name type="scientific">Echinicola jeungdonensis</name>
    <dbReference type="NCBI Taxonomy" id="709343"/>
    <lineage>
        <taxon>Bacteria</taxon>
        <taxon>Pseudomonadati</taxon>
        <taxon>Bacteroidota</taxon>
        <taxon>Cytophagia</taxon>
        <taxon>Cytophagales</taxon>
        <taxon>Cyclobacteriaceae</taxon>
        <taxon>Echinicola</taxon>
    </lineage>
</organism>
<evidence type="ECO:0000256" key="4">
    <source>
        <dbReference type="ARBA" id="ARBA00023014"/>
    </source>
</evidence>
<name>A0ABV5J6Z3_9BACT</name>
<evidence type="ECO:0000256" key="3">
    <source>
        <dbReference type="ARBA" id="ARBA00023004"/>
    </source>
</evidence>
<keyword evidence="7" id="KW-0472">Membrane</keyword>
<keyword evidence="3" id="KW-0408">Iron</keyword>
<evidence type="ECO:0000256" key="2">
    <source>
        <dbReference type="ARBA" id="ARBA00022723"/>
    </source>
</evidence>
<keyword evidence="10" id="KW-1185">Reference proteome</keyword>
<dbReference type="SUPFAM" id="SSF50022">
    <property type="entry name" value="ISP domain"/>
    <property type="match status" value="1"/>
</dbReference>
<evidence type="ECO:0000256" key="7">
    <source>
        <dbReference type="SAM" id="Phobius"/>
    </source>
</evidence>
<dbReference type="RefSeq" id="WP_290249336.1">
    <property type="nucleotide sequence ID" value="NZ_JAUFQT010000002.1"/>
</dbReference>
<dbReference type="EMBL" id="JBHMEW010000062">
    <property type="protein sequence ID" value="MFB9212597.1"/>
    <property type="molecule type" value="Genomic_DNA"/>
</dbReference>
<comment type="caution">
    <text evidence="9">The sequence shown here is derived from an EMBL/GenBank/DDBJ whole genome shotgun (WGS) entry which is preliminary data.</text>
</comment>
<evidence type="ECO:0000256" key="5">
    <source>
        <dbReference type="ARBA" id="ARBA00023157"/>
    </source>
</evidence>
<evidence type="ECO:0000313" key="9">
    <source>
        <dbReference type="EMBL" id="MFB9212597.1"/>
    </source>
</evidence>
<keyword evidence="4" id="KW-0411">Iron-sulfur</keyword>
<sequence>MKKNNSEKTPSWKKDFPIDFGEATHVSRREFAKFLGLFSGALALGNAAIVIKSLAFPEKELEGQHFICQASEVPVGEMKQFEITGKEVIPYILIHLEEGEWRAFEQKCTHLACAVRYRADINQIECPCHKGYFDPKTGRVLQGPPPRPLPQLDVVIKEDQVFVQAKPKKTKKS</sequence>
<dbReference type="CDD" id="cd03467">
    <property type="entry name" value="Rieske"/>
    <property type="match status" value="1"/>
</dbReference>
<accession>A0ABV5J6Z3</accession>
<dbReference type="Proteomes" id="UP001589654">
    <property type="component" value="Unassembled WGS sequence"/>
</dbReference>
<feature type="transmembrane region" description="Helical" evidence="7">
    <location>
        <begin position="34"/>
        <end position="56"/>
    </location>
</feature>